<accession>A0A8H7BTZ2</accession>
<dbReference type="Proteomes" id="UP000605846">
    <property type="component" value="Unassembled WGS sequence"/>
</dbReference>
<proteinExistence type="predicted"/>
<dbReference type="InterPro" id="IPR006569">
    <property type="entry name" value="CID_dom"/>
</dbReference>
<dbReference type="SMART" id="SM00360">
    <property type="entry name" value="RRM"/>
    <property type="match status" value="1"/>
</dbReference>
<feature type="compositionally biased region" description="Low complexity" evidence="2">
    <location>
        <begin position="284"/>
        <end position="310"/>
    </location>
</feature>
<feature type="domain" description="CID" evidence="4">
    <location>
        <begin position="2"/>
        <end position="155"/>
    </location>
</feature>
<feature type="compositionally biased region" description="Polar residues" evidence="2">
    <location>
        <begin position="669"/>
        <end position="678"/>
    </location>
</feature>
<dbReference type="OrthoDB" id="79367at2759"/>
<evidence type="ECO:0000313" key="5">
    <source>
        <dbReference type="EMBL" id="KAF7724181.1"/>
    </source>
</evidence>
<keyword evidence="6" id="KW-1185">Reference proteome</keyword>
<evidence type="ECO:0000256" key="2">
    <source>
        <dbReference type="SAM" id="MobiDB-lite"/>
    </source>
</evidence>
<dbReference type="Gene3D" id="1.25.40.90">
    <property type="match status" value="1"/>
</dbReference>
<dbReference type="AlphaFoldDB" id="A0A8H7BTZ2"/>
<feature type="region of interest" description="Disordered" evidence="2">
    <location>
        <begin position="189"/>
        <end position="221"/>
    </location>
</feature>
<dbReference type="SUPFAM" id="SSF54928">
    <property type="entry name" value="RNA-binding domain, RBD"/>
    <property type="match status" value="1"/>
</dbReference>
<evidence type="ECO:0000259" key="3">
    <source>
        <dbReference type="PROSITE" id="PS50102"/>
    </source>
</evidence>
<dbReference type="PROSITE" id="PS50102">
    <property type="entry name" value="RRM"/>
    <property type="match status" value="1"/>
</dbReference>
<sequence length="686" mass="75484">MTDNWDRTIFDKELKAILETKLPVSASKITALQALATAHPHHHNYITQCIIRFIETAPPDYRLAGLYVIDAISRAVQKQVRKRAESGEGGPPMELENYLKRFAIIMKNDALRGCFEPCSPKDKEKVKKTLDFWEQGGIYPKDVVQYVKHSFMNSQAQADQTDDVSIASPPPVIDTASLLATLSSLTQGSLGNPVAPAPQQPVAKDPTKPLFGDDDDDDLPSAAKEAAALPPALARLLGGLVSTPPTAQSTIPPSQTAPVTTTPPYIPVTPPASAHVQSLPPAQPQVQQKPVALPASDPRIRPGGPDIRPPMGVDPRLRPGVPPQAPLPQANDPRQFQPAPAGMQRPYMNMNMPPFPAPMQQRPVPPPQQQQQQPWVGRDQSMSGPRPPRPVWNEPPPREHYDETLRPRNTSTPLPGPISDPSLPKGCIRVLTRTLFVGPLPDEYDKADVVRIFSRYGELGSVILSRKPKGKCNGFLKFITRAAVERAKYESAGLALKGVPVKVCIIQDTDLLVSQVNWAYGFGPKKLFSYERGESIIPLNQLSEEEQASLVTAPVGGFRGSAVRDQMTIEEPEVQYRPEWKKDGSAGEDGGRGWRGGPPPPLPSPQRWEQEGMTKRPLGGGMNDDGRPKRRRFENEPGPGGYMPPPPQFRSPFVPHQQQQDFMPFQKSMPPTQQQQFPPSYPDQMP</sequence>
<gene>
    <name evidence="5" type="ORF">EC973_001253</name>
</gene>
<dbReference type="SUPFAM" id="SSF48464">
    <property type="entry name" value="ENTH/VHS domain"/>
    <property type="match status" value="1"/>
</dbReference>
<dbReference type="InterPro" id="IPR012677">
    <property type="entry name" value="Nucleotide-bd_a/b_plait_sf"/>
</dbReference>
<dbReference type="Pfam" id="PF04818">
    <property type="entry name" value="CID"/>
    <property type="match status" value="1"/>
</dbReference>
<feature type="compositionally biased region" description="Polar residues" evidence="2">
    <location>
        <begin position="244"/>
        <end position="254"/>
    </location>
</feature>
<keyword evidence="1" id="KW-0694">RNA-binding</keyword>
<feature type="compositionally biased region" description="Basic and acidic residues" evidence="2">
    <location>
        <begin position="574"/>
        <end position="592"/>
    </location>
</feature>
<dbReference type="Pfam" id="PF00076">
    <property type="entry name" value="RRM_1"/>
    <property type="match status" value="1"/>
</dbReference>
<feature type="domain" description="RRM" evidence="3">
    <location>
        <begin position="433"/>
        <end position="508"/>
    </location>
</feature>
<feature type="compositionally biased region" description="Pro residues" evidence="2">
    <location>
        <begin position="385"/>
        <end position="395"/>
    </location>
</feature>
<dbReference type="PROSITE" id="PS51391">
    <property type="entry name" value="CID"/>
    <property type="match status" value="1"/>
</dbReference>
<feature type="region of interest" description="Disordered" evidence="2">
    <location>
        <begin position="244"/>
        <end position="422"/>
    </location>
</feature>
<dbReference type="InterPro" id="IPR000504">
    <property type="entry name" value="RRM_dom"/>
</dbReference>
<evidence type="ECO:0000313" key="6">
    <source>
        <dbReference type="Proteomes" id="UP000605846"/>
    </source>
</evidence>
<dbReference type="EMBL" id="JABAYA010000127">
    <property type="protein sequence ID" value="KAF7724181.1"/>
    <property type="molecule type" value="Genomic_DNA"/>
</dbReference>
<comment type="caution">
    <text evidence="5">The sequence shown here is derived from an EMBL/GenBank/DDBJ whole genome shotgun (WGS) entry which is preliminary data.</text>
</comment>
<feature type="compositionally biased region" description="Pro residues" evidence="2">
    <location>
        <begin position="353"/>
        <end position="368"/>
    </location>
</feature>
<protein>
    <submittedName>
        <fullName evidence="5">Uncharacterized protein</fullName>
    </submittedName>
</protein>
<dbReference type="InterPro" id="IPR048892">
    <property type="entry name" value="Nrd1_Seb1_dom2"/>
</dbReference>
<evidence type="ECO:0000259" key="4">
    <source>
        <dbReference type="PROSITE" id="PS51391"/>
    </source>
</evidence>
<feature type="compositionally biased region" description="Basic and acidic residues" evidence="2">
    <location>
        <begin position="396"/>
        <end position="406"/>
    </location>
</feature>
<feature type="region of interest" description="Disordered" evidence="2">
    <location>
        <begin position="565"/>
        <end position="686"/>
    </location>
</feature>
<organism evidence="5 6">
    <name type="scientific">Apophysomyces ossiformis</name>
    <dbReference type="NCBI Taxonomy" id="679940"/>
    <lineage>
        <taxon>Eukaryota</taxon>
        <taxon>Fungi</taxon>
        <taxon>Fungi incertae sedis</taxon>
        <taxon>Mucoromycota</taxon>
        <taxon>Mucoromycotina</taxon>
        <taxon>Mucoromycetes</taxon>
        <taxon>Mucorales</taxon>
        <taxon>Mucorineae</taxon>
        <taxon>Mucoraceae</taxon>
        <taxon>Apophysomyces</taxon>
    </lineage>
</organism>
<name>A0A8H7BTZ2_9FUNG</name>
<dbReference type="InterPro" id="IPR035979">
    <property type="entry name" value="RBD_domain_sf"/>
</dbReference>
<dbReference type="SMART" id="SM00582">
    <property type="entry name" value="RPR"/>
    <property type="match status" value="1"/>
</dbReference>
<dbReference type="Gene3D" id="3.30.70.330">
    <property type="match status" value="1"/>
</dbReference>
<evidence type="ECO:0000256" key="1">
    <source>
        <dbReference type="PROSITE-ProRule" id="PRU00176"/>
    </source>
</evidence>
<dbReference type="Pfam" id="PF21380">
    <property type="entry name" value="Nrd1-Seb1_dom2"/>
    <property type="match status" value="1"/>
</dbReference>
<reference evidence="5" key="1">
    <citation type="submission" date="2020-01" db="EMBL/GenBank/DDBJ databases">
        <title>Genome Sequencing of Three Apophysomyces-Like Fungal Strains Confirms a Novel Fungal Genus in the Mucoromycota with divergent Burkholderia-like Endosymbiotic Bacteria.</title>
        <authorList>
            <person name="Stajich J.E."/>
            <person name="Macias A.M."/>
            <person name="Carter-House D."/>
            <person name="Lovett B."/>
            <person name="Kasson L.R."/>
            <person name="Berry K."/>
            <person name="Grigoriev I."/>
            <person name="Chang Y."/>
            <person name="Spatafora J."/>
            <person name="Kasson M.T."/>
        </authorList>
    </citation>
    <scope>NUCLEOTIDE SEQUENCE</scope>
    <source>
        <strain evidence="5">NRRL A-21654</strain>
    </source>
</reference>
<dbReference type="InterPro" id="IPR008942">
    <property type="entry name" value="ENTH_VHS"/>
</dbReference>
<dbReference type="GO" id="GO:0003723">
    <property type="term" value="F:RNA binding"/>
    <property type="evidence" value="ECO:0007669"/>
    <property type="project" value="UniProtKB-UniRule"/>
</dbReference>